<dbReference type="Proteomes" id="UP000644507">
    <property type="component" value="Unassembled WGS sequence"/>
</dbReference>
<keyword evidence="3 5" id="KW-1133">Transmembrane helix</keyword>
<evidence type="ECO:0000313" key="6">
    <source>
        <dbReference type="EMBL" id="GHC46441.1"/>
    </source>
</evidence>
<protein>
    <submittedName>
        <fullName evidence="6">Uncharacterized protein</fullName>
    </submittedName>
</protein>
<evidence type="ECO:0000313" key="7">
    <source>
        <dbReference type="Proteomes" id="UP000644507"/>
    </source>
</evidence>
<name>A0A918WID7_9BACT</name>
<keyword evidence="4 5" id="KW-0472">Membrane</keyword>
<evidence type="ECO:0000256" key="1">
    <source>
        <dbReference type="ARBA" id="ARBA00022475"/>
    </source>
</evidence>
<gene>
    <name evidence="6" type="ORF">GCM10007100_10070</name>
</gene>
<dbReference type="InterPro" id="IPR009760">
    <property type="entry name" value="DUF1328"/>
</dbReference>
<organism evidence="6 7">
    <name type="scientific">Roseibacillus persicicus</name>
    <dbReference type="NCBI Taxonomy" id="454148"/>
    <lineage>
        <taxon>Bacteria</taxon>
        <taxon>Pseudomonadati</taxon>
        <taxon>Verrucomicrobiota</taxon>
        <taxon>Verrucomicrobiia</taxon>
        <taxon>Verrucomicrobiales</taxon>
        <taxon>Verrucomicrobiaceae</taxon>
        <taxon>Roseibacillus</taxon>
    </lineage>
</organism>
<evidence type="ECO:0000256" key="2">
    <source>
        <dbReference type="ARBA" id="ARBA00022692"/>
    </source>
</evidence>
<dbReference type="PIRSF" id="PIRSF036466">
    <property type="entry name" value="UCP036466"/>
    <property type="match status" value="1"/>
</dbReference>
<reference evidence="6" key="1">
    <citation type="journal article" date="2014" name="Int. J. Syst. Evol. Microbiol.">
        <title>Complete genome sequence of Corynebacterium casei LMG S-19264T (=DSM 44701T), isolated from a smear-ripened cheese.</title>
        <authorList>
            <consortium name="US DOE Joint Genome Institute (JGI-PGF)"/>
            <person name="Walter F."/>
            <person name="Albersmeier A."/>
            <person name="Kalinowski J."/>
            <person name="Ruckert C."/>
        </authorList>
    </citation>
    <scope>NUCLEOTIDE SEQUENCE</scope>
    <source>
        <strain evidence="6">KCTC 12988</strain>
    </source>
</reference>
<evidence type="ECO:0000256" key="5">
    <source>
        <dbReference type="SAM" id="Phobius"/>
    </source>
</evidence>
<reference evidence="6" key="2">
    <citation type="submission" date="2020-09" db="EMBL/GenBank/DDBJ databases">
        <authorList>
            <person name="Sun Q."/>
            <person name="Kim S."/>
        </authorList>
    </citation>
    <scope>NUCLEOTIDE SEQUENCE</scope>
    <source>
        <strain evidence="6">KCTC 12988</strain>
    </source>
</reference>
<dbReference type="GO" id="GO:0005886">
    <property type="term" value="C:plasma membrane"/>
    <property type="evidence" value="ECO:0007669"/>
    <property type="project" value="InterPro"/>
</dbReference>
<keyword evidence="7" id="KW-1185">Reference proteome</keyword>
<feature type="transmembrane region" description="Helical" evidence="5">
    <location>
        <begin position="29"/>
        <end position="48"/>
    </location>
</feature>
<keyword evidence="2 5" id="KW-0812">Transmembrane</keyword>
<accession>A0A918WID7</accession>
<sequence>MLHYAIICLVIALIAAVLGATGVMSFALNAAYILGIIAVILFIVHAVTGKRA</sequence>
<comment type="caution">
    <text evidence="6">The sequence shown here is derived from an EMBL/GenBank/DDBJ whole genome shotgun (WGS) entry which is preliminary data.</text>
</comment>
<evidence type="ECO:0000256" key="4">
    <source>
        <dbReference type="ARBA" id="ARBA00023136"/>
    </source>
</evidence>
<keyword evidence="1" id="KW-1003">Cell membrane</keyword>
<dbReference type="EMBL" id="BMXI01000003">
    <property type="protein sequence ID" value="GHC46441.1"/>
    <property type="molecule type" value="Genomic_DNA"/>
</dbReference>
<dbReference type="Pfam" id="PF07043">
    <property type="entry name" value="DUF1328"/>
    <property type="match status" value="1"/>
</dbReference>
<proteinExistence type="predicted"/>
<dbReference type="RefSeq" id="WP_189567922.1">
    <property type="nucleotide sequence ID" value="NZ_BMXI01000003.1"/>
</dbReference>
<dbReference type="AlphaFoldDB" id="A0A918WID7"/>
<evidence type="ECO:0000256" key="3">
    <source>
        <dbReference type="ARBA" id="ARBA00022989"/>
    </source>
</evidence>